<feature type="region of interest" description="Disordered" evidence="1">
    <location>
        <begin position="452"/>
        <end position="472"/>
    </location>
</feature>
<gene>
    <name evidence="4" type="ORF">MELLADRAFT_89176</name>
</gene>
<dbReference type="VEuPathDB" id="FungiDB:MELLADRAFT_89176"/>
<evidence type="ECO:0000313" key="5">
    <source>
        <dbReference type="Proteomes" id="UP000001072"/>
    </source>
</evidence>
<dbReference type="STRING" id="747676.F4R585"/>
<dbReference type="AlphaFoldDB" id="F4R585"/>
<dbReference type="RefSeq" id="XP_007404681.1">
    <property type="nucleotide sequence ID" value="XM_007404619.1"/>
</dbReference>
<dbReference type="OrthoDB" id="3055037at2759"/>
<dbReference type="InterPro" id="IPR041539">
    <property type="entry name" value="CxC5"/>
</dbReference>
<accession>F4R585</accession>
<organism evidence="5">
    <name type="scientific">Melampsora larici-populina (strain 98AG31 / pathotype 3-4-7)</name>
    <name type="common">Poplar leaf rust fungus</name>
    <dbReference type="NCBI Taxonomy" id="747676"/>
    <lineage>
        <taxon>Eukaryota</taxon>
        <taxon>Fungi</taxon>
        <taxon>Dikarya</taxon>
        <taxon>Basidiomycota</taxon>
        <taxon>Pucciniomycotina</taxon>
        <taxon>Pucciniomycetes</taxon>
        <taxon>Pucciniales</taxon>
        <taxon>Melampsoraceae</taxon>
        <taxon>Melampsora</taxon>
    </lineage>
</organism>
<name>F4R585_MELLP</name>
<feature type="compositionally biased region" description="Basic and acidic residues" evidence="1">
    <location>
        <begin position="458"/>
        <end position="468"/>
    </location>
</feature>
<reference evidence="5" key="1">
    <citation type="journal article" date="2011" name="Proc. Natl. Acad. Sci. U.S.A.">
        <title>Obligate biotrophy features unraveled by the genomic analysis of rust fungi.</title>
        <authorList>
            <person name="Duplessis S."/>
            <person name="Cuomo C.A."/>
            <person name="Lin Y.-C."/>
            <person name="Aerts A."/>
            <person name="Tisserant E."/>
            <person name="Veneault-Fourrey C."/>
            <person name="Joly D.L."/>
            <person name="Hacquard S."/>
            <person name="Amselem J."/>
            <person name="Cantarel B.L."/>
            <person name="Chiu R."/>
            <person name="Coutinho P.M."/>
            <person name="Feau N."/>
            <person name="Field M."/>
            <person name="Frey P."/>
            <person name="Gelhaye E."/>
            <person name="Goldberg J."/>
            <person name="Grabherr M.G."/>
            <person name="Kodira C.D."/>
            <person name="Kohler A."/>
            <person name="Kuees U."/>
            <person name="Lindquist E.A."/>
            <person name="Lucas S.M."/>
            <person name="Mago R."/>
            <person name="Mauceli E."/>
            <person name="Morin E."/>
            <person name="Murat C."/>
            <person name="Pangilinan J.L."/>
            <person name="Park R."/>
            <person name="Pearson M."/>
            <person name="Quesneville H."/>
            <person name="Rouhier N."/>
            <person name="Sakthikumar S."/>
            <person name="Salamov A.A."/>
            <person name="Schmutz J."/>
            <person name="Selles B."/>
            <person name="Shapiro H."/>
            <person name="Tanguay P."/>
            <person name="Tuskan G.A."/>
            <person name="Henrissat B."/>
            <person name="Van de Peer Y."/>
            <person name="Rouze P."/>
            <person name="Ellis J.G."/>
            <person name="Dodds P.N."/>
            <person name="Schein J.E."/>
            <person name="Zhong S."/>
            <person name="Hamelin R.C."/>
            <person name="Grigoriev I.V."/>
            <person name="Szabo L.J."/>
            <person name="Martin F."/>
        </authorList>
    </citation>
    <scope>NUCLEOTIDE SEQUENCE [LARGE SCALE GENOMIC DNA]</scope>
    <source>
        <strain evidence="5">98AG31 / pathotype 3-4-7</strain>
    </source>
</reference>
<evidence type="ECO:0000259" key="3">
    <source>
        <dbReference type="Pfam" id="PF18721"/>
    </source>
</evidence>
<keyword evidence="5" id="KW-1185">Reference proteome</keyword>
<feature type="domain" description="CxC6 like cysteine cluster associated with KDZ" evidence="3">
    <location>
        <begin position="324"/>
        <end position="404"/>
    </location>
</feature>
<dbReference type="eggNOG" id="ENOG502S1HF">
    <property type="taxonomic scope" value="Eukaryota"/>
</dbReference>
<protein>
    <recommendedName>
        <fullName evidence="6">CxC5 like cysteine cluster associated with KDZ domain-containing protein</fullName>
    </recommendedName>
</protein>
<dbReference type="InterPro" id="IPR040898">
    <property type="entry name" value="CxC6"/>
</dbReference>
<sequence>MLLHEFVSLLAQDFPLLHSTLHVCDFTRFVTLAAEVTARVQGTLSKEHETIIPFLRNALKLALPNDLCYHLWHTTRHLLSAGHVEPGLLIQLHGYQPDLPIPEHFLVCPTKHCLTCSTPHKLHIRSRIDGYLYDVDGVHTIGIVTLKCPGCSTCYWPSYYSKDKIRTYYSSRFGRNKQTFQVSCHFFMTHRLAELLREGAMLAHISNFNLANLFNRCYVDRVTTIPPLTSAPTILPDLSEVTCRDALDINTLLMKCNSAGTCLRVNTSAAPPDKRYHHAMQAVLEWIALEGSKHRAHACSACMRVLPLPSTDGTPKLGSIRAVVTDGITIGHWRCTATPAQLRELAHAEGLPAPNGPCTIPLDRMSDRFCPEHLTRLGKRCVAQPCKNDAEEGSPTCHLEVHINAYAKFKAHITSNFALTSMLNRPGSNRPSDPTVHQDWNTAKLIGLEDVQQGDEEERLHEKGREGGDAAPTRISLSRARTHNDQLCVSTCGVILARETFYHSEGVSAVRVSNFVSSVQAYDCTLTTFPYSGLSTTYVPKCDASGEDYGPFMETVFPVDPFHFRSHKETDKFCQYYTDPKLFPELRDANGWYFNASAGECANVWYGGFASLARNMHPIRFNFMMEDMIERRNDWLIRRLSKRNNITFLGDIPW</sequence>
<dbReference type="KEGG" id="mlr:MELLADRAFT_89176"/>
<proteinExistence type="predicted"/>
<dbReference type="Pfam" id="PF18718">
    <property type="entry name" value="CxC5"/>
    <property type="match status" value="1"/>
</dbReference>
<dbReference type="Proteomes" id="UP000001072">
    <property type="component" value="Unassembled WGS sequence"/>
</dbReference>
<feature type="domain" description="CxC5 like cysteine cluster associated with KDZ" evidence="2">
    <location>
        <begin position="101"/>
        <end position="218"/>
    </location>
</feature>
<evidence type="ECO:0008006" key="6">
    <source>
        <dbReference type="Google" id="ProtNLM"/>
    </source>
</evidence>
<dbReference type="InParanoid" id="F4R585"/>
<dbReference type="GeneID" id="18935104"/>
<evidence type="ECO:0000259" key="2">
    <source>
        <dbReference type="Pfam" id="PF18718"/>
    </source>
</evidence>
<evidence type="ECO:0000256" key="1">
    <source>
        <dbReference type="SAM" id="MobiDB-lite"/>
    </source>
</evidence>
<dbReference type="HOGENOM" id="CLU_004966_5_1_1"/>
<dbReference type="Pfam" id="PF18721">
    <property type="entry name" value="CxC6"/>
    <property type="match status" value="1"/>
</dbReference>
<dbReference type="EMBL" id="GL883091">
    <property type="protein sequence ID" value="EGG12306.1"/>
    <property type="molecule type" value="Genomic_DNA"/>
</dbReference>
<evidence type="ECO:0000313" key="4">
    <source>
        <dbReference type="EMBL" id="EGG12306.1"/>
    </source>
</evidence>